<feature type="transmembrane region" description="Helical" evidence="9">
    <location>
        <begin position="139"/>
        <end position="164"/>
    </location>
</feature>
<feature type="transmembrane region" description="Helical" evidence="9">
    <location>
        <begin position="457"/>
        <end position="481"/>
    </location>
</feature>
<evidence type="ECO:0000256" key="1">
    <source>
        <dbReference type="ARBA" id="ARBA00004651"/>
    </source>
</evidence>
<gene>
    <name evidence="10" type="primary">trkH</name>
    <name evidence="10" type="ordered locus">Mtc_0945</name>
</gene>
<feature type="transmembrane region" description="Helical" evidence="9">
    <location>
        <begin position="235"/>
        <end position="254"/>
    </location>
</feature>
<dbReference type="KEGG" id="mez:Mtc_0945"/>
<evidence type="ECO:0000256" key="8">
    <source>
        <dbReference type="ARBA" id="ARBA00023136"/>
    </source>
</evidence>
<dbReference type="eggNOG" id="arCOG04145">
    <property type="taxonomic scope" value="Archaea"/>
</dbReference>
<comment type="subcellular location">
    <subcellularLocation>
        <location evidence="1">Cell membrane</location>
        <topology evidence="1">Multi-pass membrane protein</topology>
    </subcellularLocation>
</comment>
<evidence type="ECO:0000256" key="9">
    <source>
        <dbReference type="SAM" id="Phobius"/>
    </source>
</evidence>
<name>H8I4E4_METCZ</name>
<evidence type="ECO:0000256" key="7">
    <source>
        <dbReference type="ARBA" id="ARBA00023065"/>
    </source>
</evidence>
<feature type="transmembrane region" description="Helical" evidence="9">
    <location>
        <begin position="75"/>
        <end position="95"/>
    </location>
</feature>
<keyword evidence="6 9" id="KW-1133">Transmembrane helix</keyword>
<dbReference type="PANTHER" id="PTHR32024:SF2">
    <property type="entry name" value="TRK SYSTEM POTASSIUM UPTAKE PROTEIN TRKG-RELATED"/>
    <property type="match status" value="1"/>
</dbReference>
<feature type="transmembrane region" description="Helical" evidence="9">
    <location>
        <begin position="274"/>
        <end position="294"/>
    </location>
</feature>
<evidence type="ECO:0000256" key="2">
    <source>
        <dbReference type="ARBA" id="ARBA00009137"/>
    </source>
</evidence>
<keyword evidence="7" id="KW-0406">Ion transport</keyword>
<comment type="similarity">
    <text evidence="2">Belongs to the TrkH potassium transport family.</text>
</comment>
<dbReference type="PANTHER" id="PTHR32024">
    <property type="entry name" value="TRK SYSTEM POTASSIUM UPTAKE PROTEIN TRKG-RELATED"/>
    <property type="match status" value="1"/>
</dbReference>
<dbReference type="AlphaFoldDB" id="H8I4E4"/>
<organism evidence="10 11">
    <name type="scientific">Methanocella conradii (strain DSM 24694 / JCM 17849 / CGMCC 1.5162 / HZ254)</name>
    <dbReference type="NCBI Taxonomy" id="1041930"/>
    <lineage>
        <taxon>Archaea</taxon>
        <taxon>Methanobacteriati</taxon>
        <taxon>Methanobacteriota</taxon>
        <taxon>Stenosarchaea group</taxon>
        <taxon>Methanomicrobia</taxon>
        <taxon>Methanocellales</taxon>
        <taxon>Methanocellaceae</taxon>
        <taxon>Methanocella</taxon>
    </lineage>
</organism>
<evidence type="ECO:0000256" key="6">
    <source>
        <dbReference type="ARBA" id="ARBA00022989"/>
    </source>
</evidence>
<feature type="transmembrane region" description="Helical" evidence="9">
    <location>
        <begin position="185"/>
        <end position="207"/>
    </location>
</feature>
<dbReference type="STRING" id="1041930.Mtc_0945"/>
<evidence type="ECO:0000313" key="10">
    <source>
        <dbReference type="EMBL" id="AFC99701.1"/>
    </source>
</evidence>
<dbReference type="Proteomes" id="UP000005233">
    <property type="component" value="Chromosome"/>
</dbReference>
<sequence>MMPIGRDMAIILSNLKGLFIIIGSIMLGMAAISAYIGETQVADGFFYGAVLGIGLGMILHSFYPAGIDPELRHAMVIAAIAYLVVPGISAIPYVVTGHMSPLDAFFEAISGWTGSGFSMMPEPQSSHPMILLWRSITQWIGGLGVILLMVTILIRPGTSTYMLYQSEARKDKILPSIRSTLNVIWSLYLALTILAMLLLLATGLPAWDALNTAMTAISTGGFSIYGESIAAYHSLPLELALLPIMVAGALPFAVMYRTARKGVSKLFDDAQVKAFIFMIVAGALLLSIENYYYYGNIAESIRYSVFQFISAITCTGFQSADVSQWSQTALLMMSIAMVIGGCAGSTAGGIKVARAIFVGNEVKLWFTRMLHSKNSIVAIKIGGKRVTEDVVDQEMAEASLISFLWLISALVSVLLLSHIVGQRFDLSHIIFAVCSAQGNVGITCGVINQSLPAIGKLLVIMNMWVGRLEIIPVLVLVRYLLKGFKS</sequence>
<keyword evidence="11" id="KW-1185">Reference proteome</keyword>
<keyword evidence="4" id="KW-1003">Cell membrane</keyword>
<feature type="transmembrane region" description="Helical" evidence="9">
    <location>
        <begin position="12"/>
        <end position="32"/>
    </location>
</feature>
<evidence type="ECO:0000256" key="5">
    <source>
        <dbReference type="ARBA" id="ARBA00022692"/>
    </source>
</evidence>
<reference evidence="10 11" key="1">
    <citation type="journal article" date="2012" name="J. Bacteriol.">
        <title>Complete genome sequence of a thermophilic methanogen, Methanocella conradii HZ254, isolated from Chinese rice field soil.</title>
        <authorList>
            <person name="Lu Z."/>
            <person name="Lu Y."/>
        </authorList>
    </citation>
    <scope>NUCLEOTIDE SEQUENCE [LARGE SCALE GENOMIC DNA]</scope>
    <source>
        <strain evidence="11">DSM 24694 / JCM 17849 / CGMCC 1.5162 / HZ254</strain>
    </source>
</reference>
<dbReference type="HOGENOM" id="CLU_030708_3_0_2"/>
<feature type="transmembrane region" description="Helical" evidence="9">
    <location>
        <begin position="329"/>
        <end position="350"/>
    </location>
</feature>
<dbReference type="RefSeq" id="WP_014405539.1">
    <property type="nucleotide sequence ID" value="NC_017034.1"/>
</dbReference>
<dbReference type="Pfam" id="PF02386">
    <property type="entry name" value="TrkH"/>
    <property type="match status" value="1"/>
</dbReference>
<evidence type="ECO:0000313" key="11">
    <source>
        <dbReference type="Proteomes" id="UP000005233"/>
    </source>
</evidence>
<evidence type="ECO:0000256" key="4">
    <source>
        <dbReference type="ARBA" id="ARBA00022475"/>
    </source>
</evidence>
<dbReference type="EMBL" id="CP003243">
    <property type="protein sequence ID" value="AFC99701.1"/>
    <property type="molecule type" value="Genomic_DNA"/>
</dbReference>
<keyword evidence="5 9" id="KW-0812">Transmembrane</keyword>
<evidence type="ECO:0000256" key="3">
    <source>
        <dbReference type="ARBA" id="ARBA00022448"/>
    </source>
</evidence>
<feature type="transmembrane region" description="Helical" evidence="9">
    <location>
        <begin position="398"/>
        <end position="417"/>
    </location>
</feature>
<keyword evidence="3" id="KW-0813">Transport</keyword>
<protein>
    <submittedName>
        <fullName evidence="10">Trk-type K+ transport system, membrane component</fullName>
    </submittedName>
</protein>
<dbReference type="GO" id="GO:0008324">
    <property type="term" value="F:monoatomic cation transmembrane transporter activity"/>
    <property type="evidence" value="ECO:0007669"/>
    <property type="project" value="InterPro"/>
</dbReference>
<dbReference type="GO" id="GO:0005886">
    <property type="term" value="C:plasma membrane"/>
    <property type="evidence" value="ECO:0007669"/>
    <property type="project" value="UniProtKB-SubCell"/>
</dbReference>
<proteinExistence type="inferred from homology"/>
<accession>H8I4E4</accession>
<dbReference type="GO" id="GO:0030001">
    <property type="term" value="P:metal ion transport"/>
    <property type="evidence" value="ECO:0007669"/>
    <property type="project" value="UniProtKB-ARBA"/>
</dbReference>
<feature type="transmembrane region" description="Helical" evidence="9">
    <location>
        <begin position="44"/>
        <end position="63"/>
    </location>
</feature>
<keyword evidence="8 9" id="KW-0472">Membrane</keyword>
<dbReference type="GeneID" id="11971067"/>
<dbReference type="InterPro" id="IPR003445">
    <property type="entry name" value="Cat_transpt"/>
</dbReference>